<reference evidence="2 3" key="1">
    <citation type="submission" date="2016-12" db="EMBL/GenBank/DDBJ databases">
        <authorList>
            <person name="Song W.-J."/>
            <person name="Kurnit D.M."/>
        </authorList>
    </citation>
    <scope>NUCLEOTIDE SEQUENCE [LARGE SCALE GENOMIC DNA]</scope>
    <source>
        <strain evidence="2 3">STM7296</strain>
    </source>
</reference>
<dbReference type="Proteomes" id="UP000187012">
    <property type="component" value="Unassembled WGS sequence"/>
</dbReference>
<proteinExistence type="predicted"/>
<dbReference type="EMBL" id="CYGX02000095">
    <property type="protein sequence ID" value="SIT48161.1"/>
    <property type="molecule type" value="Genomic_DNA"/>
</dbReference>
<name>A0A1N7SL57_9BURK</name>
<keyword evidence="3" id="KW-1185">Reference proteome</keyword>
<organism evidence="2 3">
    <name type="scientific">Paraburkholderia ribeironis</name>
    <dbReference type="NCBI Taxonomy" id="1247936"/>
    <lineage>
        <taxon>Bacteria</taxon>
        <taxon>Pseudomonadati</taxon>
        <taxon>Pseudomonadota</taxon>
        <taxon>Betaproteobacteria</taxon>
        <taxon>Burkholderiales</taxon>
        <taxon>Burkholderiaceae</taxon>
        <taxon>Paraburkholderia</taxon>
    </lineage>
</organism>
<dbReference type="AlphaFoldDB" id="A0A1N7SL57"/>
<evidence type="ECO:0000313" key="2">
    <source>
        <dbReference type="EMBL" id="SIT48161.1"/>
    </source>
</evidence>
<sequence length="116" mass="12464">MHRIQSQTSRQFSQTLNSLDDGLSDGRAGSNTGRPLNFRPTRGGDANGVVRGKCPPKFGPIAVAWSRPGTGVCMAAPPLEAATRVVWGIMSAYAHARAFEARTPALVTKDTIRFPR</sequence>
<dbReference type="STRING" id="1247936.BN2475_950005"/>
<evidence type="ECO:0000256" key="1">
    <source>
        <dbReference type="SAM" id="MobiDB-lite"/>
    </source>
</evidence>
<gene>
    <name evidence="2" type="ORF">BN2475_950005</name>
</gene>
<evidence type="ECO:0000313" key="3">
    <source>
        <dbReference type="Proteomes" id="UP000187012"/>
    </source>
</evidence>
<protein>
    <submittedName>
        <fullName evidence="2">Uncharacterized protein</fullName>
    </submittedName>
</protein>
<accession>A0A1N7SL57</accession>
<feature type="compositionally biased region" description="Polar residues" evidence="1">
    <location>
        <begin position="1"/>
        <end position="18"/>
    </location>
</feature>
<feature type="region of interest" description="Disordered" evidence="1">
    <location>
        <begin position="1"/>
        <end position="50"/>
    </location>
</feature>